<proteinExistence type="predicted"/>
<dbReference type="Gramene" id="AUR62028059-RA">
    <property type="protein sequence ID" value="AUR62028059-RA:cds"/>
    <property type="gene ID" value="AUR62028059"/>
</dbReference>
<dbReference type="AlphaFoldDB" id="A0A803MF16"/>
<dbReference type="InterPro" id="IPR006566">
    <property type="entry name" value="FBD"/>
</dbReference>
<dbReference type="Pfam" id="PF08387">
    <property type="entry name" value="FBD"/>
    <property type="match status" value="1"/>
</dbReference>
<feature type="domain" description="FBD" evidence="1">
    <location>
        <begin position="45"/>
        <end position="89"/>
    </location>
</feature>
<organism evidence="2 3">
    <name type="scientific">Chenopodium quinoa</name>
    <name type="common">Quinoa</name>
    <dbReference type="NCBI Taxonomy" id="63459"/>
    <lineage>
        <taxon>Eukaryota</taxon>
        <taxon>Viridiplantae</taxon>
        <taxon>Streptophyta</taxon>
        <taxon>Embryophyta</taxon>
        <taxon>Tracheophyta</taxon>
        <taxon>Spermatophyta</taxon>
        <taxon>Magnoliopsida</taxon>
        <taxon>eudicotyledons</taxon>
        <taxon>Gunneridae</taxon>
        <taxon>Pentapetalae</taxon>
        <taxon>Caryophyllales</taxon>
        <taxon>Chenopodiaceae</taxon>
        <taxon>Chenopodioideae</taxon>
        <taxon>Atripliceae</taxon>
        <taxon>Chenopodium</taxon>
    </lineage>
</organism>
<name>A0A803MF16_CHEQI</name>
<evidence type="ECO:0000313" key="3">
    <source>
        <dbReference type="Proteomes" id="UP000596660"/>
    </source>
</evidence>
<evidence type="ECO:0000259" key="1">
    <source>
        <dbReference type="Pfam" id="PF08387"/>
    </source>
</evidence>
<evidence type="ECO:0000313" key="2">
    <source>
        <dbReference type="EnsemblPlants" id="AUR62028059-RA:cds"/>
    </source>
</evidence>
<accession>A0A803MF16</accession>
<reference evidence="2" key="1">
    <citation type="journal article" date="2017" name="Nature">
        <title>The genome of Chenopodium quinoa.</title>
        <authorList>
            <person name="Jarvis D.E."/>
            <person name="Ho Y.S."/>
            <person name="Lightfoot D.J."/>
            <person name="Schmoeckel S.M."/>
            <person name="Li B."/>
            <person name="Borm T.J.A."/>
            <person name="Ohyanagi H."/>
            <person name="Mineta K."/>
            <person name="Michell C.T."/>
            <person name="Saber N."/>
            <person name="Kharbatia N.M."/>
            <person name="Rupper R.R."/>
            <person name="Sharp A.R."/>
            <person name="Dally N."/>
            <person name="Boughton B.A."/>
            <person name="Woo Y.H."/>
            <person name="Gao G."/>
            <person name="Schijlen E.G.W.M."/>
            <person name="Guo X."/>
            <person name="Momin A.A."/>
            <person name="Negrao S."/>
            <person name="Al-Babili S."/>
            <person name="Gehring C."/>
            <person name="Roessner U."/>
            <person name="Jung C."/>
            <person name="Murphy K."/>
            <person name="Arold S.T."/>
            <person name="Gojobori T."/>
            <person name="van der Linden C.G."/>
            <person name="van Loo E.N."/>
            <person name="Jellen E.N."/>
            <person name="Maughan P.J."/>
            <person name="Tester M."/>
        </authorList>
    </citation>
    <scope>NUCLEOTIDE SEQUENCE [LARGE SCALE GENOMIC DNA]</scope>
    <source>
        <strain evidence="2">cv. PI 614886</strain>
    </source>
</reference>
<dbReference type="Proteomes" id="UP000596660">
    <property type="component" value="Unplaced"/>
</dbReference>
<reference evidence="2" key="2">
    <citation type="submission" date="2021-03" db="UniProtKB">
        <authorList>
            <consortium name="EnsemblPlants"/>
        </authorList>
    </citation>
    <scope>IDENTIFICATION</scope>
</reference>
<sequence>MRAVSFSDSQSLPLCRGLEHLVVSLWPLTLPTLYYTMEQSDWLPPDSVPYCLASKLKTIQLSGVQRTGASLRVLAYILSHADVLDKLCIDFEWLNLINEHNEAHVMWMECQLCRSLFKLPRRSSTCEVVVSGNYVTASGTNGKRKTQSDGGTKWEIVHKARFNGQKFIDVPRYRLKIGEMNFRLYYGGVFVTNKKSRQTTYEPGPTGYHGLSLYPNVEECCYFEFAYWIRQDLKYEDVGEYYNEYEEYENLDNVEEWFNMHQLFVVNNKGKGKAANVDETITERVTRSLGGSQAVQVYQPQTEQVPVTKEADSDDERGIHYPVFNPQVDFKDKIKLSKGVVGIRRGLYGRRISVARVLRSDFGRKRGRNLVVVTDTLCGGELVVGFVAVGLVTDSAMGLAAGPVVELVVG</sequence>
<protein>
    <recommendedName>
        <fullName evidence="1">FBD domain-containing protein</fullName>
    </recommendedName>
</protein>
<keyword evidence="3" id="KW-1185">Reference proteome</keyword>
<dbReference type="EnsemblPlants" id="AUR62028059-RA">
    <property type="protein sequence ID" value="AUR62028059-RA:cds"/>
    <property type="gene ID" value="AUR62028059"/>
</dbReference>